<reference evidence="1" key="1">
    <citation type="submission" date="2020-10" db="EMBL/GenBank/DDBJ databases">
        <title>Phylogeny of dyella-like bacteria.</title>
        <authorList>
            <person name="Fu J."/>
        </authorList>
    </citation>
    <scope>NUCLEOTIDE SEQUENCE</scope>
    <source>
        <strain evidence="1">DHOC52</strain>
    </source>
</reference>
<accession>A0ABS2JZL3</accession>
<dbReference type="RefSeq" id="WP_204678593.1">
    <property type="nucleotide sequence ID" value="NZ_BSNR01000025.1"/>
</dbReference>
<sequence>MQRHHEIEFAQFIESIFLNGSANVRWDRISMWFGVDQIGNPEWQQIHAKWLDVCKTYGYADDIAPIFCYTNPNALLIVREGFADEDVIEITAEGAEEVEEAE</sequence>
<evidence type="ECO:0000313" key="1">
    <source>
        <dbReference type="EMBL" id="MBM7123912.1"/>
    </source>
</evidence>
<organism evidence="1 2">
    <name type="scientific">Dyella flava</name>
    <dbReference type="NCBI Taxonomy" id="1920170"/>
    <lineage>
        <taxon>Bacteria</taxon>
        <taxon>Pseudomonadati</taxon>
        <taxon>Pseudomonadota</taxon>
        <taxon>Gammaproteobacteria</taxon>
        <taxon>Lysobacterales</taxon>
        <taxon>Rhodanobacteraceae</taxon>
        <taxon>Dyella</taxon>
    </lineage>
</organism>
<gene>
    <name evidence="1" type="ORF">ISP19_00850</name>
</gene>
<keyword evidence="2" id="KW-1185">Reference proteome</keyword>
<dbReference type="Proteomes" id="UP001430149">
    <property type="component" value="Unassembled WGS sequence"/>
</dbReference>
<dbReference type="EMBL" id="JADIKE010000018">
    <property type="protein sequence ID" value="MBM7123912.1"/>
    <property type="molecule type" value="Genomic_DNA"/>
</dbReference>
<evidence type="ECO:0000313" key="2">
    <source>
        <dbReference type="Proteomes" id="UP001430149"/>
    </source>
</evidence>
<protein>
    <recommendedName>
        <fullName evidence="3">Phage protein</fullName>
    </recommendedName>
</protein>
<evidence type="ECO:0008006" key="3">
    <source>
        <dbReference type="Google" id="ProtNLM"/>
    </source>
</evidence>
<proteinExistence type="predicted"/>
<comment type="caution">
    <text evidence="1">The sequence shown here is derived from an EMBL/GenBank/DDBJ whole genome shotgun (WGS) entry which is preliminary data.</text>
</comment>
<name>A0ABS2JZL3_9GAMM</name>